<reference evidence="1" key="1">
    <citation type="journal article" date="2021" name="Proc. Natl. Acad. Sci. U.S.A.">
        <title>A Catalog of Tens of Thousands of Viruses from Human Metagenomes Reveals Hidden Associations with Chronic Diseases.</title>
        <authorList>
            <person name="Tisza M.J."/>
            <person name="Buck C.B."/>
        </authorList>
    </citation>
    <scope>NUCLEOTIDE SEQUENCE</scope>
    <source>
        <strain evidence="1">Ctg5k4</strain>
    </source>
</reference>
<dbReference type="EMBL" id="BK014843">
    <property type="protein sequence ID" value="DAD78439.1"/>
    <property type="molecule type" value="Genomic_DNA"/>
</dbReference>
<proteinExistence type="predicted"/>
<evidence type="ECO:0000313" key="1">
    <source>
        <dbReference type="EMBL" id="DAD78439.1"/>
    </source>
</evidence>
<accession>A0A8S5M8M3</accession>
<organism evidence="1">
    <name type="scientific">Siphoviridae sp. ctg5k4</name>
    <dbReference type="NCBI Taxonomy" id="2826418"/>
    <lineage>
        <taxon>Viruses</taxon>
        <taxon>Duplodnaviria</taxon>
        <taxon>Heunggongvirae</taxon>
        <taxon>Uroviricota</taxon>
        <taxon>Caudoviricetes</taxon>
    </lineage>
</organism>
<sequence length="92" mass="10874">MTIEERLSLLERRLEDEDTEELTIDQALKLVSVGRSTLIKILAQNRREIEVVRNPATGWCIYPTSQGGRYRIFKRRFRDWWANNPAKTLVQI</sequence>
<name>A0A8S5M8M3_9CAUD</name>
<protein>
    <submittedName>
        <fullName evidence="1">Uncharacterized protein</fullName>
    </submittedName>
</protein>